<gene>
    <name evidence="5" type="ORF">A3Q56_05620</name>
</gene>
<sequence>MQKIVEKCVKTSCRILERFNVNKLNATQLNNFNFTNNEWWSLNGKFKALHSMNKLRVGLIRQLANSSTFDKQNEVFKLAESYPIKSQNFSSDLKNVNILDVGCGAGILSEPLARLGGNVIGIDSDDSAIKNAKNHILDTFINSPQYFNTKVENFLKIYLNHVKSKQNIDKPKILPSLDNHLFDFVVLSEVIEHVDDPGLLIWEASKYLKLGKNGIISETFNSYKYSTKEENERRHAWVRIFPTSTSLDQYGHFIVGKTNDFVLHRNLFGQSNNKYKNADKEKLSPCQNVSPYNNCLVGNRKIYQYYENITKRKLSFSNNVNVLNSSSIYNRTLATFDKEAYMEMCNEHHGQYIRQLKWGSRRSKPYNIKMERYADKNEGEEIQMKFKKKLNIDTSVVENKTKCMTSHKTKFIENKDSLLKETVKPLKVYTSETIQKYSIALSHVHARNAFAAYLLRIKENIQTINNCDLEKSGNLQMGLIEKFLNKVSDCDLNWKNKNLQFKEKNLSEKPMLIEKLSAYIKKYVQDTTMMNKNAKTFPKSKETFLEIDTFIREASEQDLEYLLTNYTKNLNCVNLFLSNENLIKPEKSNIKREKVNQEFVKINYQNAKIKSNKALNDSEKKFQSIKFPKKQEKSKIDLKYESKNSNKSKDRIDIITVNSPPTKSNFEAMHNLIRKNQTRYYTNKSKQKISLTFRENHKNYELGNFKQPITSLNDNVINERIKSKLNYLGISSHDTIKNYKTSFPLDFKFNLNLTNHSIKNTFKDFDNKISLSLNHCTPDIKNRQKIFLMERLKQSSRLLAESRNKHDQFINNKLKCENNDKSKQPKSSMKLTNLV</sequence>
<dbReference type="GO" id="GO:0010420">
    <property type="term" value="F:polyprenyldihydroxybenzoate methyltransferase activity"/>
    <property type="evidence" value="ECO:0007669"/>
    <property type="project" value="InterPro"/>
</dbReference>
<keyword evidence="4" id="KW-0949">S-adenosyl-L-methionine</keyword>
<evidence type="ECO:0008006" key="7">
    <source>
        <dbReference type="Google" id="ProtNLM"/>
    </source>
</evidence>
<dbReference type="OrthoDB" id="3265906at2759"/>
<evidence type="ECO:0000256" key="2">
    <source>
        <dbReference type="ARBA" id="ARBA00022679"/>
    </source>
</evidence>
<dbReference type="PANTHER" id="PTHR43464">
    <property type="entry name" value="METHYLTRANSFERASE"/>
    <property type="match status" value="1"/>
</dbReference>
<dbReference type="PANTHER" id="PTHR43464:SF19">
    <property type="entry name" value="UBIQUINONE BIOSYNTHESIS O-METHYLTRANSFERASE, MITOCHONDRIAL"/>
    <property type="match status" value="1"/>
</dbReference>
<organism evidence="5 6">
    <name type="scientific">Intoshia linei</name>
    <dbReference type="NCBI Taxonomy" id="1819745"/>
    <lineage>
        <taxon>Eukaryota</taxon>
        <taxon>Metazoa</taxon>
        <taxon>Spiralia</taxon>
        <taxon>Lophotrochozoa</taxon>
        <taxon>Mesozoa</taxon>
        <taxon>Orthonectida</taxon>
        <taxon>Rhopaluridae</taxon>
        <taxon>Intoshia</taxon>
    </lineage>
</organism>
<protein>
    <recommendedName>
        <fullName evidence="7">Methyltransferase type 11 domain-containing protein</fullName>
    </recommendedName>
</protein>
<dbReference type="GO" id="GO:0061542">
    <property type="term" value="F:3-demethylubiquinol 3-O-methyltransferase activity"/>
    <property type="evidence" value="ECO:0007669"/>
    <property type="project" value="InterPro"/>
</dbReference>
<dbReference type="CDD" id="cd02440">
    <property type="entry name" value="AdoMet_MTases"/>
    <property type="match status" value="1"/>
</dbReference>
<dbReference type="EMBL" id="LWCA01000866">
    <property type="protein sequence ID" value="OAF66658.1"/>
    <property type="molecule type" value="Genomic_DNA"/>
</dbReference>
<dbReference type="GO" id="GO:0032259">
    <property type="term" value="P:methylation"/>
    <property type="evidence" value="ECO:0007669"/>
    <property type="project" value="UniProtKB-KW"/>
</dbReference>
<dbReference type="InterPro" id="IPR029063">
    <property type="entry name" value="SAM-dependent_MTases_sf"/>
</dbReference>
<evidence type="ECO:0000256" key="3">
    <source>
        <dbReference type="ARBA" id="ARBA00022688"/>
    </source>
</evidence>
<evidence type="ECO:0000313" key="6">
    <source>
        <dbReference type="Proteomes" id="UP000078046"/>
    </source>
</evidence>
<dbReference type="NCBIfam" id="TIGR01983">
    <property type="entry name" value="UbiG"/>
    <property type="match status" value="1"/>
</dbReference>
<comment type="caution">
    <text evidence="5">The sequence shown here is derived from an EMBL/GenBank/DDBJ whole genome shotgun (WGS) entry which is preliminary data.</text>
</comment>
<dbReference type="GO" id="GO:0005739">
    <property type="term" value="C:mitochondrion"/>
    <property type="evidence" value="ECO:0007669"/>
    <property type="project" value="TreeGrafter"/>
</dbReference>
<dbReference type="InterPro" id="IPR010233">
    <property type="entry name" value="UbiG_MeTrfase"/>
</dbReference>
<keyword evidence="3" id="KW-0831">Ubiquinone biosynthesis</keyword>
<evidence type="ECO:0000256" key="4">
    <source>
        <dbReference type="ARBA" id="ARBA00022691"/>
    </source>
</evidence>
<dbReference type="Pfam" id="PF13489">
    <property type="entry name" value="Methyltransf_23"/>
    <property type="match status" value="1"/>
</dbReference>
<dbReference type="AlphaFoldDB" id="A0A177AXA7"/>
<name>A0A177AXA7_9BILA</name>
<accession>A0A177AXA7</accession>
<keyword evidence="6" id="KW-1185">Reference proteome</keyword>
<dbReference type="SUPFAM" id="SSF53335">
    <property type="entry name" value="S-adenosyl-L-methionine-dependent methyltransferases"/>
    <property type="match status" value="1"/>
</dbReference>
<keyword evidence="1" id="KW-0489">Methyltransferase</keyword>
<reference evidence="5 6" key="1">
    <citation type="submission" date="2016-04" db="EMBL/GenBank/DDBJ databases">
        <title>The genome of Intoshia linei affirms orthonectids as highly simplified spiralians.</title>
        <authorList>
            <person name="Mikhailov K.V."/>
            <person name="Slusarev G.S."/>
            <person name="Nikitin M.A."/>
            <person name="Logacheva M.D."/>
            <person name="Penin A."/>
            <person name="Aleoshin V."/>
            <person name="Panchin Y.V."/>
        </authorList>
    </citation>
    <scope>NUCLEOTIDE SEQUENCE [LARGE SCALE GENOMIC DNA]</scope>
    <source>
        <strain evidence="5">Intl2013</strain>
        <tissue evidence="5">Whole animal</tissue>
    </source>
</reference>
<dbReference type="Proteomes" id="UP000078046">
    <property type="component" value="Unassembled WGS sequence"/>
</dbReference>
<keyword evidence="2" id="KW-0808">Transferase</keyword>
<dbReference type="Gene3D" id="3.40.50.150">
    <property type="entry name" value="Vaccinia Virus protein VP39"/>
    <property type="match status" value="1"/>
</dbReference>
<evidence type="ECO:0000313" key="5">
    <source>
        <dbReference type="EMBL" id="OAF66658.1"/>
    </source>
</evidence>
<evidence type="ECO:0000256" key="1">
    <source>
        <dbReference type="ARBA" id="ARBA00022603"/>
    </source>
</evidence>
<proteinExistence type="predicted"/>